<dbReference type="SUPFAM" id="SSF56112">
    <property type="entry name" value="Protein kinase-like (PK-like)"/>
    <property type="match status" value="1"/>
</dbReference>
<accession>A0A067Q508</accession>
<evidence type="ECO:0000313" key="4">
    <source>
        <dbReference type="EMBL" id="KDQ57681.1"/>
    </source>
</evidence>
<dbReference type="Pfam" id="PF07714">
    <property type="entry name" value="PK_Tyr_Ser-Thr"/>
    <property type="match status" value="1"/>
</dbReference>
<evidence type="ECO:0000259" key="3">
    <source>
        <dbReference type="PROSITE" id="PS50011"/>
    </source>
</evidence>
<dbReference type="STRING" id="933084.A0A067Q508"/>
<sequence length="361" mass="40358">MLIDSSACSSRSYIYPIPRRILLSLLHNNSPHFHHPSLPMAPGILYQPTPTQIAARREERECPNLVGQITRDGDFAFANGGFSDIFKGTWTQGPGITTQVALKFLRGVHTNSRELADIRRRIGRESKAWYNIDHPNVLKLFGICDDIKVGPSPCLVTPLCPEGSVKVFLDSHPGFNRLDIVKGIATAMEHLHSLGVCHGDLTPRNILMCRGGIPRVCDFGRSKIKDIEGFTASIHAGTVRYAAPEMMMDENEIDDEGEGETVQANGMTIPQPTTEADVYSFVMVMLEVLTGREPFCHIRLNTRIVTAVINENRPIRGRYKLKVPNSEDVPVPDHIWQILDGGWQHTPAARLRMREILVRLQ</sequence>
<proteinExistence type="predicted"/>
<keyword evidence="2" id="KW-0067">ATP-binding</keyword>
<reference evidence="5" key="1">
    <citation type="journal article" date="2014" name="Proc. Natl. Acad. Sci. U.S.A.">
        <title>Extensive sampling of basidiomycete genomes demonstrates inadequacy of the white-rot/brown-rot paradigm for wood decay fungi.</title>
        <authorList>
            <person name="Riley R."/>
            <person name="Salamov A.A."/>
            <person name="Brown D.W."/>
            <person name="Nagy L.G."/>
            <person name="Floudas D."/>
            <person name="Held B.W."/>
            <person name="Levasseur A."/>
            <person name="Lombard V."/>
            <person name="Morin E."/>
            <person name="Otillar R."/>
            <person name="Lindquist E.A."/>
            <person name="Sun H."/>
            <person name="LaButti K.M."/>
            <person name="Schmutz J."/>
            <person name="Jabbour D."/>
            <person name="Luo H."/>
            <person name="Baker S.E."/>
            <person name="Pisabarro A.G."/>
            <person name="Walton J.D."/>
            <person name="Blanchette R.A."/>
            <person name="Henrissat B."/>
            <person name="Martin F."/>
            <person name="Cullen D."/>
            <person name="Hibbett D.S."/>
            <person name="Grigoriev I.V."/>
        </authorList>
    </citation>
    <scope>NUCLEOTIDE SEQUENCE [LARGE SCALE GENOMIC DNA]</scope>
    <source>
        <strain evidence="5">MUCL 33604</strain>
    </source>
</reference>
<dbReference type="OrthoDB" id="3260205at2759"/>
<keyword evidence="1" id="KW-0547">Nucleotide-binding</keyword>
<dbReference type="AlphaFoldDB" id="A0A067Q508"/>
<gene>
    <name evidence="4" type="ORF">JAAARDRAFT_271861</name>
</gene>
<dbReference type="Proteomes" id="UP000027265">
    <property type="component" value="Unassembled WGS sequence"/>
</dbReference>
<dbReference type="PANTHER" id="PTHR44329:SF298">
    <property type="entry name" value="MIXED LINEAGE KINASE DOMAIN-LIKE PROTEIN"/>
    <property type="match status" value="1"/>
</dbReference>
<dbReference type="InParanoid" id="A0A067Q508"/>
<dbReference type="Gene3D" id="1.10.510.10">
    <property type="entry name" value="Transferase(Phosphotransferase) domain 1"/>
    <property type="match status" value="1"/>
</dbReference>
<dbReference type="PROSITE" id="PS00109">
    <property type="entry name" value="PROTEIN_KINASE_TYR"/>
    <property type="match status" value="1"/>
</dbReference>
<evidence type="ECO:0000256" key="1">
    <source>
        <dbReference type="ARBA" id="ARBA00022741"/>
    </source>
</evidence>
<dbReference type="HOGENOM" id="CLU_000288_7_18_1"/>
<evidence type="ECO:0000313" key="5">
    <source>
        <dbReference type="Proteomes" id="UP000027265"/>
    </source>
</evidence>
<dbReference type="PROSITE" id="PS50011">
    <property type="entry name" value="PROTEIN_KINASE_DOM"/>
    <property type="match status" value="1"/>
</dbReference>
<dbReference type="InterPro" id="IPR011009">
    <property type="entry name" value="Kinase-like_dom_sf"/>
</dbReference>
<dbReference type="InterPro" id="IPR051681">
    <property type="entry name" value="Ser/Thr_Kinases-Pseudokinases"/>
</dbReference>
<feature type="domain" description="Protein kinase" evidence="3">
    <location>
        <begin position="71"/>
        <end position="361"/>
    </location>
</feature>
<name>A0A067Q508_9AGAM</name>
<keyword evidence="5" id="KW-1185">Reference proteome</keyword>
<protein>
    <recommendedName>
        <fullName evidence="3">Protein kinase domain-containing protein</fullName>
    </recommendedName>
</protein>
<dbReference type="EMBL" id="KL197719">
    <property type="protein sequence ID" value="KDQ57681.1"/>
    <property type="molecule type" value="Genomic_DNA"/>
</dbReference>
<dbReference type="InterPro" id="IPR000719">
    <property type="entry name" value="Prot_kinase_dom"/>
</dbReference>
<dbReference type="PANTHER" id="PTHR44329">
    <property type="entry name" value="SERINE/THREONINE-PROTEIN KINASE TNNI3K-RELATED"/>
    <property type="match status" value="1"/>
</dbReference>
<organism evidence="4 5">
    <name type="scientific">Jaapia argillacea MUCL 33604</name>
    <dbReference type="NCBI Taxonomy" id="933084"/>
    <lineage>
        <taxon>Eukaryota</taxon>
        <taxon>Fungi</taxon>
        <taxon>Dikarya</taxon>
        <taxon>Basidiomycota</taxon>
        <taxon>Agaricomycotina</taxon>
        <taxon>Agaricomycetes</taxon>
        <taxon>Agaricomycetidae</taxon>
        <taxon>Jaapiales</taxon>
        <taxon>Jaapiaceae</taxon>
        <taxon>Jaapia</taxon>
    </lineage>
</organism>
<dbReference type="InterPro" id="IPR001245">
    <property type="entry name" value="Ser-Thr/Tyr_kinase_cat_dom"/>
</dbReference>
<dbReference type="GO" id="GO:0004674">
    <property type="term" value="F:protein serine/threonine kinase activity"/>
    <property type="evidence" value="ECO:0007669"/>
    <property type="project" value="TreeGrafter"/>
</dbReference>
<dbReference type="GO" id="GO:0005524">
    <property type="term" value="F:ATP binding"/>
    <property type="evidence" value="ECO:0007669"/>
    <property type="project" value="UniProtKB-KW"/>
</dbReference>
<evidence type="ECO:0000256" key="2">
    <source>
        <dbReference type="ARBA" id="ARBA00022840"/>
    </source>
</evidence>
<dbReference type="InterPro" id="IPR008266">
    <property type="entry name" value="Tyr_kinase_AS"/>
</dbReference>